<dbReference type="Proteomes" id="UP000252139">
    <property type="component" value="Unassembled WGS sequence"/>
</dbReference>
<dbReference type="GO" id="GO:0016459">
    <property type="term" value="C:myosin complex"/>
    <property type="evidence" value="ECO:0007669"/>
    <property type="project" value="UniProtKB-KW"/>
</dbReference>
<dbReference type="GO" id="GO:0005737">
    <property type="term" value="C:cytoplasm"/>
    <property type="evidence" value="ECO:0007669"/>
    <property type="project" value="TreeGrafter"/>
</dbReference>
<dbReference type="PANTHER" id="PTHR13140">
    <property type="entry name" value="MYOSIN"/>
    <property type="match status" value="1"/>
</dbReference>
<evidence type="ECO:0000256" key="5">
    <source>
        <dbReference type="ARBA" id="ARBA00023203"/>
    </source>
</evidence>
<accession>A0A367JJC7</accession>
<evidence type="ECO:0000313" key="8">
    <source>
        <dbReference type="EMBL" id="RCH90054.1"/>
    </source>
</evidence>
<dbReference type="GO" id="GO:0000146">
    <property type="term" value="F:microfilament motor activity"/>
    <property type="evidence" value="ECO:0007669"/>
    <property type="project" value="TreeGrafter"/>
</dbReference>
<comment type="similarity">
    <text evidence="6">Belongs to the TRAFAC class myosin-kinesin ATPase superfamily. Myosin family.</text>
</comment>
<dbReference type="PANTHER" id="PTHR13140:SF550">
    <property type="entry name" value="MYOSIN-IIIB ISOFORM X1"/>
    <property type="match status" value="1"/>
</dbReference>
<evidence type="ECO:0000256" key="4">
    <source>
        <dbReference type="ARBA" id="ARBA00023175"/>
    </source>
</evidence>
<dbReference type="GO" id="GO:0016020">
    <property type="term" value="C:membrane"/>
    <property type="evidence" value="ECO:0007669"/>
    <property type="project" value="TreeGrafter"/>
</dbReference>
<dbReference type="InterPro" id="IPR001609">
    <property type="entry name" value="Myosin_head_motor_dom-like"/>
</dbReference>
<dbReference type="GO" id="GO:0051015">
    <property type="term" value="F:actin filament binding"/>
    <property type="evidence" value="ECO:0007669"/>
    <property type="project" value="TreeGrafter"/>
</dbReference>
<dbReference type="SUPFAM" id="SSF52540">
    <property type="entry name" value="P-loop containing nucleoside triphosphate hydrolases"/>
    <property type="match status" value="1"/>
</dbReference>
<dbReference type="InterPro" id="IPR027417">
    <property type="entry name" value="P-loop_NTPase"/>
</dbReference>
<evidence type="ECO:0000313" key="9">
    <source>
        <dbReference type="Proteomes" id="UP000252139"/>
    </source>
</evidence>
<comment type="caution">
    <text evidence="6">Lacks conserved residue(s) required for the propagation of feature annotation.</text>
</comment>
<dbReference type="OrthoDB" id="370884at2759"/>
<dbReference type="EMBL" id="PJQL01001184">
    <property type="protein sequence ID" value="RCH90054.1"/>
    <property type="molecule type" value="Genomic_DNA"/>
</dbReference>
<reference evidence="8 9" key="1">
    <citation type="journal article" date="2018" name="G3 (Bethesda)">
        <title>Phylogenetic and Phylogenomic Definition of Rhizopus Species.</title>
        <authorList>
            <person name="Gryganskyi A.P."/>
            <person name="Golan J."/>
            <person name="Dolatabadi S."/>
            <person name="Mondo S."/>
            <person name="Robb S."/>
            <person name="Idnurm A."/>
            <person name="Muszewska A."/>
            <person name="Steczkiewicz K."/>
            <person name="Masonjones S."/>
            <person name="Liao H.L."/>
            <person name="Gajdeczka M.T."/>
            <person name="Anike F."/>
            <person name="Vuek A."/>
            <person name="Anishchenko I.M."/>
            <person name="Voigt K."/>
            <person name="de Hoog G.S."/>
            <person name="Smith M.E."/>
            <person name="Heitman J."/>
            <person name="Vilgalys R."/>
            <person name="Stajich J.E."/>
        </authorList>
    </citation>
    <scope>NUCLEOTIDE SEQUENCE [LARGE SCALE GENOMIC DNA]</scope>
    <source>
        <strain evidence="8 9">CBS 357.93</strain>
    </source>
</reference>
<keyword evidence="2" id="KW-0067">ATP-binding</keyword>
<dbReference type="InterPro" id="IPR036961">
    <property type="entry name" value="Kinesin_motor_dom_sf"/>
</dbReference>
<keyword evidence="3 6" id="KW-0518">Myosin</keyword>
<evidence type="ECO:0000256" key="3">
    <source>
        <dbReference type="ARBA" id="ARBA00023123"/>
    </source>
</evidence>
<dbReference type="GO" id="GO:0005524">
    <property type="term" value="F:ATP binding"/>
    <property type="evidence" value="ECO:0007669"/>
    <property type="project" value="UniProtKB-KW"/>
</dbReference>
<dbReference type="PROSITE" id="PS51456">
    <property type="entry name" value="MYOSIN_MOTOR"/>
    <property type="match status" value="1"/>
</dbReference>
<dbReference type="STRING" id="86630.A0A367JJC7"/>
<evidence type="ECO:0000256" key="1">
    <source>
        <dbReference type="ARBA" id="ARBA00022741"/>
    </source>
</evidence>
<comment type="caution">
    <text evidence="8">The sequence shown here is derived from an EMBL/GenBank/DDBJ whole genome shotgun (WGS) entry which is preliminary data.</text>
</comment>
<dbReference type="AlphaFoldDB" id="A0A367JJC7"/>
<keyword evidence="5 6" id="KW-0009">Actin-binding</keyword>
<dbReference type="Pfam" id="PF00063">
    <property type="entry name" value="Myosin_head"/>
    <property type="match status" value="1"/>
</dbReference>
<proteinExistence type="inferred from homology"/>
<dbReference type="GO" id="GO:0007015">
    <property type="term" value="P:actin filament organization"/>
    <property type="evidence" value="ECO:0007669"/>
    <property type="project" value="TreeGrafter"/>
</dbReference>
<evidence type="ECO:0000256" key="6">
    <source>
        <dbReference type="PROSITE-ProRule" id="PRU00782"/>
    </source>
</evidence>
<organism evidence="8 9">
    <name type="scientific">Rhizopus azygosporus</name>
    <name type="common">Rhizopus microsporus var. azygosporus</name>
    <dbReference type="NCBI Taxonomy" id="86630"/>
    <lineage>
        <taxon>Eukaryota</taxon>
        <taxon>Fungi</taxon>
        <taxon>Fungi incertae sedis</taxon>
        <taxon>Mucoromycota</taxon>
        <taxon>Mucoromycotina</taxon>
        <taxon>Mucoromycetes</taxon>
        <taxon>Mucorales</taxon>
        <taxon>Mucorineae</taxon>
        <taxon>Rhizopodaceae</taxon>
        <taxon>Rhizopus</taxon>
    </lineage>
</organism>
<dbReference type="Gene3D" id="3.40.850.10">
    <property type="entry name" value="Kinesin motor domain"/>
    <property type="match status" value="1"/>
</dbReference>
<protein>
    <recommendedName>
        <fullName evidence="7">Myosin motor domain-containing protein</fullName>
    </recommendedName>
</protein>
<keyword evidence="1" id="KW-0547">Nucleotide-binding</keyword>
<sequence>MTSTEDLSEIKDVTEEKIVSALKERFLNDQIYTRVKHSLLIVVNPYKDSRETIQEISERYLAEYKNTDIKKRLPAHIFQHVNQAYFHMRRTRIDQSILLRYTYNLLGSKLLILNLYLSPWYRT</sequence>
<keyword evidence="4" id="KW-0505">Motor protein</keyword>
<name>A0A367JJC7_RHIAZ</name>
<keyword evidence="9" id="KW-1185">Reference proteome</keyword>
<gene>
    <name evidence="8" type="ORF">CU097_010499</name>
</gene>
<evidence type="ECO:0000256" key="2">
    <source>
        <dbReference type="ARBA" id="ARBA00022840"/>
    </source>
</evidence>
<feature type="domain" description="Myosin motor" evidence="7">
    <location>
        <begin position="2"/>
        <end position="123"/>
    </location>
</feature>
<evidence type="ECO:0000259" key="7">
    <source>
        <dbReference type="PROSITE" id="PS51456"/>
    </source>
</evidence>